<dbReference type="SUPFAM" id="SSF56214">
    <property type="entry name" value="4'-phosphopantetheinyl transferase"/>
    <property type="match status" value="2"/>
</dbReference>
<protein>
    <submittedName>
        <fullName evidence="4">4'-phosphopantetheinyl transferase AcpT</fullName>
        <ecNumber evidence="4">2.7.8.7</ecNumber>
    </submittedName>
</protein>
<dbReference type="GO" id="GO:0008897">
    <property type="term" value="F:holo-[acyl-carrier-protein] synthase activity"/>
    <property type="evidence" value="ECO:0007669"/>
    <property type="project" value="UniProtKB-EC"/>
</dbReference>
<accession>A0AAP4FX14</accession>
<organism evidence="4 5">
    <name type="scientific">Lelliottia wanjuensis</name>
    <dbReference type="NCBI Taxonomy" id="3050585"/>
    <lineage>
        <taxon>Bacteria</taxon>
        <taxon>Pseudomonadati</taxon>
        <taxon>Pseudomonadota</taxon>
        <taxon>Gammaproteobacteria</taxon>
        <taxon>Enterobacterales</taxon>
        <taxon>Enterobacteriaceae</taxon>
        <taxon>Lelliottia</taxon>
    </lineage>
</organism>
<reference evidence="4 5" key="1">
    <citation type="submission" date="2023-06" db="EMBL/GenBank/DDBJ databases">
        <title>Identification and characterization of antibiotic-resistant Gram-negative bacteria.</title>
        <authorList>
            <person name="Cho G.-S."/>
            <person name="Lee J."/>
            <person name="Tai E."/>
            <person name="Jeong S."/>
            <person name="Kim I."/>
            <person name="Kim B.-E."/>
            <person name="Jeong M.-I."/>
            <person name="Oh K.-K."/>
            <person name="Franz C.M.A.P."/>
        </authorList>
    </citation>
    <scope>NUCLEOTIDE SEQUENCE [LARGE SCALE GENOMIC DNA]</scope>
    <source>
        <strain evidence="4 5">V106_12</strain>
    </source>
</reference>
<dbReference type="RefSeq" id="WP_285149928.1">
    <property type="nucleotide sequence ID" value="NZ_JASSOM010000069.1"/>
</dbReference>
<sequence length="205" mass="22517">MYQFVLGKISTLNADPYASALADMAPPGARRARWLAGRTLLTRVLSPAPLPEIVFGEQGKPAFVDDRPLWFNLSHSGDDIALLLSDEGEVGCDIEVIRPRDNWQALANAVFSVAEHDELEREPPAEKLSAFWRIWTRKEAIVKQRGGSAWQIVSIDSAAKQPHSVSQLQFGSLSLAVCTPTPFNLTAESISPFEPLAEKSPAPQR</sequence>
<dbReference type="Gene3D" id="3.90.470.20">
    <property type="entry name" value="4'-phosphopantetheinyl transferase domain"/>
    <property type="match status" value="2"/>
</dbReference>
<evidence type="ECO:0000259" key="3">
    <source>
        <dbReference type="Pfam" id="PF01648"/>
    </source>
</evidence>
<dbReference type="GO" id="GO:0005829">
    <property type="term" value="C:cytosol"/>
    <property type="evidence" value="ECO:0007669"/>
    <property type="project" value="TreeGrafter"/>
</dbReference>
<dbReference type="InterPro" id="IPR050559">
    <property type="entry name" value="P-Pant_transferase_sf"/>
</dbReference>
<dbReference type="InterPro" id="IPR008278">
    <property type="entry name" value="4-PPantetheinyl_Trfase_dom"/>
</dbReference>
<dbReference type="AlphaFoldDB" id="A0AAP4FX14"/>
<proteinExistence type="inferred from homology"/>
<evidence type="ECO:0000256" key="2">
    <source>
        <dbReference type="ARBA" id="ARBA00022679"/>
    </source>
</evidence>
<name>A0AAP4FX14_9ENTR</name>
<dbReference type="GO" id="GO:0000287">
    <property type="term" value="F:magnesium ion binding"/>
    <property type="evidence" value="ECO:0007669"/>
    <property type="project" value="InterPro"/>
</dbReference>
<gene>
    <name evidence="4" type="primary">acpT</name>
    <name evidence="4" type="ORF">QQF32_18795</name>
</gene>
<dbReference type="Pfam" id="PF01648">
    <property type="entry name" value="ACPS"/>
    <property type="match status" value="1"/>
</dbReference>
<keyword evidence="2 4" id="KW-0808">Transferase</keyword>
<keyword evidence="5" id="KW-1185">Reference proteome</keyword>
<dbReference type="GO" id="GO:0019878">
    <property type="term" value="P:lysine biosynthetic process via aminoadipic acid"/>
    <property type="evidence" value="ECO:0007669"/>
    <property type="project" value="TreeGrafter"/>
</dbReference>
<evidence type="ECO:0000256" key="1">
    <source>
        <dbReference type="ARBA" id="ARBA00010990"/>
    </source>
</evidence>
<dbReference type="Proteomes" id="UP001223214">
    <property type="component" value="Unassembled WGS sequence"/>
</dbReference>
<dbReference type="PANTHER" id="PTHR12215:SF10">
    <property type="entry name" value="L-AMINOADIPATE-SEMIALDEHYDE DEHYDROGENASE-PHOSPHOPANTETHEINYL TRANSFERASE"/>
    <property type="match status" value="1"/>
</dbReference>
<dbReference type="PANTHER" id="PTHR12215">
    <property type="entry name" value="PHOSPHOPANTETHEINE TRANSFERASE"/>
    <property type="match status" value="1"/>
</dbReference>
<feature type="domain" description="4'-phosphopantetheinyl transferase" evidence="3">
    <location>
        <begin position="90"/>
        <end position="166"/>
    </location>
</feature>
<dbReference type="EMBL" id="JASSOM010000069">
    <property type="protein sequence ID" value="MDK9365246.1"/>
    <property type="molecule type" value="Genomic_DNA"/>
</dbReference>
<comment type="caution">
    <text evidence="4">The sequence shown here is derived from an EMBL/GenBank/DDBJ whole genome shotgun (WGS) entry which is preliminary data.</text>
</comment>
<dbReference type="EC" id="2.7.8.7" evidence="4"/>
<dbReference type="InterPro" id="IPR037143">
    <property type="entry name" value="4-PPantetheinyl_Trfase_dom_sf"/>
</dbReference>
<evidence type="ECO:0000313" key="5">
    <source>
        <dbReference type="Proteomes" id="UP001223214"/>
    </source>
</evidence>
<dbReference type="NCBIfam" id="NF007676">
    <property type="entry name" value="PRK10351.1"/>
    <property type="match status" value="1"/>
</dbReference>
<comment type="similarity">
    <text evidence="1">Belongs to the P-Pant transferase superfamily. Gsp/Sfp/HetI/AcpT family.</text>
</comment>
<evidence type="ECO:0000313" key="4">
    <source>
        <dbReference type="EMBL" id="MDK9365246.1"/>
    </source>
</evidence>